<protein>
    <submittedName>
        <fullName evidence="9">Lysosomal-associated transmembrane protein 4A</fullName>
    </submittedName>
</protein>
<dbReference type="GO" id="GO:0005765">
    <property type="term" value="C:lysosomal membrane"/>
    <property type="evidence" value="ECO:0007669"/>
    <property type="project" value="TreeGrafter"/>
</dbReference>
<feature type="region of interest" description="Disordered" evidence="7">
    <location>
        <begin position="73"/>
        <end position="96"/>
    </location>
</feature>
<dbReference type="Pfam" id="PF03821">
    <property type="entry name" value="Mtp"/>
    <property type="match status" value="2"/>
</dbReference>
<keyword evidence="10" id="KW-1185">Reference proteome</keyword>
<evidence type="ECO:0000256" key="2">
    <source>
        <dbReference type="ARBA" id="ARBA00010076"/>
    </source>
</evidence>
<dbReference type="AlphaFoldDB" id="A0A444TYE0"/>
<dbReference type="GO" id="GO:0012505">
    <property type="term" value="C:endomembrane system"/>
    <property type="evidence" value="ECO:0007669"/>
    <property type="project" value="UniProtKB-SubCell"/>
</dbReference>
<dbReference type="InterPro" id="IPR051115">
    <property type="entry name" value="LAPTM_transporter"/>
</dbReference>
<evidence type="ECO:0000313" key="10">
    <source>
        <dbReference type="Proteomes" id="UP000289886"/>
    </source>
</evidence>
<evidence type="ECO:0000256" key="1">
    <source>
        <dbReference type="ARBA" id="ARBA00004127"/>
    </source>
</evidence>
<proteinExistence type="inferred from homology"/>
<evidence type="ECO:0000256" key="4">
    <source>
        <dbReference type="ARBA" id="ARBA00022692"/>
    </source>
</evidence>
<evidence type="ECO:0000256" key="7">
    <source>
        <dbReference type="SAM" id="MobiDB-lite"/>
    </source>
</evidence>
<evidence type="ECO:0000313" key="9">
    <source>
        <dbReference type="EMBL" id="RXM27947.1"/>
    </source>
</evidence>
<feature type="transmembrane region" description="Helical" evidence="8">
    <location>
        <begin position="16"/>
        <end position="36"/>
    </location>
</feature>
<evidence type="ECO:0000256" key="3">
    <source>
        <dbReference type="ARBA" id="ARBA00022448"/>
    </source>
</evidence>
<name>A0A444TYE0_ACIRT</name>
<dbReference type="EMBL" id="SCEB01215740">
    <property type="protein sequence ID" value="RXM27947.1"/>
    <property type="molecule type" value="Genomic_DNA"/>
</dbReference>
<dbReference type="Proteomes" id="UP000289886">
    <property type="component" value="Unassembled WGS sequence"/>
</dbReference>
<feature type="transmembrane region" description="Helical" evidence="8">
    <location>
        <begin position="301"/>
        <end position="326"/>
    </location>
</feature>
<keyword evidence="3" id="KW-0813">Transport</keyword>
<gene>
    <name evidence="9" type="ORF">EOD39_2801</name>
</gene>
<comment type="caution">
    <text evidence="9">The sequence shown here is derived from an EMBL/GenBank/DDBJ whole genome shotgun (WGS) entry which is preliminary data.</text>
</comment>
<keyword evidence="5 8" id="KW-1133">Transmembrane helix</keyword>
<feature type="transmembrane region" description="Helical" evidence="8">
    <location>
        <begin position="255"/>
        <end position="281"/>
    </location>
</feature>
<keyword evidence="6 8" id="KW-0472">Membrane</keyword>
<comment type="subcellular location">
    <subcellularLocation>
        <location evidence="1">Endomembrane system</location>
        <topology evidence="1">Multi-pass membrane protein</topology>
    </subcellularLocation>
</comment>
<dbReference type="PANTHER" id="PTHR12479">
    <property type="entry name" value="LYSOSOMAL-ASSOCIATED TRANSMEMBRANE PROTEIN"/>
    <property type="match status" value="1"/>
</dbReference>
<feature type="compositionally biased region" description="Basic residues" evidence="7">
    <location>
        <begin position="83"/>
        <end position="96"/>
    </location>
</feature>
<dbReference type="PANTHER" id="PTHR12479:SF5">
    <property type="entry name" value="LYSOSOMAL-ASSOCIATED TRANSMEMBRANE PROTEIN 4A"/>
    <property type="match status" value="1"/>
</dbReference>
<organism evidence="9 10">
    <name type="scientific">Acipenser ruthenus</name>
    <name type="common">Sterlet sturgeon</name>
    <dbReference type="NCBI Taxonomy" id="7906"/>
    <lineage>
        <taxon>Eukaryota</taxon>
        <taxon>Metazoa</taxon>
        <taxon>Chordata</taxon>
        <taxon>Craniata</taxon>
        <taxon>Vertebrata</taxon>
        <taxon>Euteleostomi</taxon>
        <taxon>Actinopterygii</taxon>
        <taxon>Chondrostei</taxon>
        <taxon>Acipenseriformes</taxon>
        <taxon>Acipenseridae</taxon>
        <taxon>Acipenser</taxon>
    </lineage>
</organism>
<reference evidence="9 10" key="1">
    <citation type="submission" date="2019-01" db="EMBL/GenBank/DDBJ databases">
        <title>Draft Genome and Complete Hox-Cluster Characterization of the Sterlet Sturgeon (Acipenser ruthenus).</title>
        <authorList>
            <person name="Wei Q."/>
        </authorList>
    </citation>
    <scope>NUCLEOTIDE SEQUENCE [LARGE SCALE GENOMIC DNA]</scope>
    <source>
        <strain evidence="9">WHYD16114868_AA</strain>
        <tissue evidence="9">Blood</tissue>
    </source>
</reference>
<evidence type="ECO:0000256" key="8">
    <source>
        <dbReference type="SAM" id="Phobius"/>
    </source>
</evidence>
<feature type="transmembrane region" description="Helical" evidence="8">
    <location>
        <begin position="227"/>
        <end position="249"/>
    </location>
</feature>
<evidence type="ECO:0000256" key="6">
    <source>
        <dbReference type="ARBA" id="ARBA00023136"/>
    </source>
</evidence>
<comment type="similarity">
    <text evidence="2">Belongs to the LAPTM4/LAPTM5 transporter family.</text>
</comment>
<accession>A0A444TYE0</accession>
<keyword evidence="4 8" id="KW-0812">Transmembrane</keyword>
<dbReference type="InterPro" id="IPR004687">
    <property type="entry name" value="LAPTM4/5"/>
</dbReference>
<evidence type="ECO:0000256" key="5">
    <source>
        <dbReference type="ARBA" id="ARBA00022989"/>
    </source>
</evidence>
<sequence>MLNPVLRFVFDAVDQFSQALVSVLLGGVVFFVIVLLKKRGQRGTAPTFPVDYSTDLSIEEVVQNKYVAGVNGKKRRHQDELTKKKKKEKGKLKKKKKKTEIVVERLSKGVTSDKEESDEEEAGMWVTKISSREKRQLKKERMKQKVDPFVVDQNSDWSPPAEEWGNWTGESISLTQPQTANEKQVVNLLMGIMLTVAVTHPDNVPTVDLQYEVIEHYFASDRMAENACVGFAVSLLMFTISAMMVYGAITHRDRWLIPFFCFQLFDFALSCLVAVSSLTYLPRIKDYLNQLPDFPYKDNLLSLDSSCLLLFVLVFFAFLIILKAYLINCVWNCYKYINNRNLPEIAVYPAFEAPPQYVLPTYEMAVKMPLPEKEPPPPYMPA</sequence>